<dbReference type="EMBL" id="LFIW01001979">
    <property type="protein sequence ID" value="KZL80124.1"/>
    <property type="molecule type" value="Genomic_DNA"/>
</dbReference>
<evidence type="ECO:0000313" key="1">
    <source>
        <dbReference type="EMBL" id="KZL80124.1"/>
    </source>
</evidence>
<dbReference type="AlphaFoldDB" id="A0A161VS38"/>
<feature type="non-terminal residue" evidence="1">
    <location>
        <position position="121"/>
    </location>
</feature>
<protein>
    <submittedName>
        <fullName evidence="1">Uncharacterized protein</fullName>
    </submittedName>
</protein>
<name>A0A161VS38_COLIC</name>
<reference evidence="1 2" key="1">
    <citation type="submission" date="2015-06" db="EMBL/GenBank/DDBJ databases">
        <title>Survival trade-offs in plant roots during colonization by closely related pathogenic and mutualistic fungi.</title>
        <authorList>
            <person name="Hacquard S."/>
            <person name="Kracher B."/>
            <person name="Hiruma K."/>
            <person name="Weinman A."/>
            <person name="Muench P."/>
            <person name="Garrido Oter R."/>
            <person name="Ver Loren van Themaat E."/>
            <person name="Dallerey J.-F."/>
            <person name="Damm U."/>
            <person name="Henrissat B."/>
            <person name="Lespinet O."/>
            <person name="Thon M."/>
            <person name="Kemen E."/>
            <person name="McHardy A.C."/>
            <person name="Schulze-Lefert P."/>
            <person name="O'Connell R.J."/>
        </authorList>
    </citation>
    <scope>NUCLEOTIDE SEQUENCE [LARGE SCALE GENOMIC DNA]</scope>
    <source>
        <strain evidence="1 2">MAFF 238704</strain>
    </source>
</reference>
<evidence type="ECO:0000313" key="2">
    <source>
        <dbReference type="Proteomes" id="UP000076584"/>
    </source>
</evidence>
<proteinExistence type="predicted"/>
<sequence length="121" mass="14210">MFCLQTTCAIGHQLTKHWAEGDIALRALKGRHRRDRRHGRLWKRHNTAFRSTSYYIRTEKNRTRRGLVAKRTAGDRCDAENAFRYRQSIWSAISTGPRLDPWPLPLLSLQRGRALRASRVR</sequence>
<keyword evidence="2" id="KW-1185">Reference proteome</keyword>
<comment type="caution">
    <text evidence="1">The sequence shown here is derived from an EMBL/GenBank/DDBJ whole genome shotgun (WGS) entry which is preliminary data.</text>
</comment>
<dbReference type="Proteomes" id="UP000076584">
    <property type="component" value="Unassembled WGS sequence"/>
</dbReference>
<organism evidence="1 2">
    <name type="scientific">Colletotrichum incanum</name>
    <name type="common">Soybean anthracnose fungus</name>
    <dbReference type="NCBI Taxonomy" id="1573173"/>
    <lineage>
        <taxon>Eukaryota</taxon>
        <taxon>Fungi</taxon>
        <taxon>Dikarya</taxon>
        <taxon>Ascomycota</taxon>
        <taxon>Pezizomycotina</taxon>
        <taxon>Sordariomycetes</taxon>
        <taxon>Hypocreomycetidae</taxon>
        <taxon>Glomerellales</taxon>
        <taxon>Glomerellaceae</taxon>
        <taxon>Colletotrichum</taxon>
        <taxon>Colletotrichum spaethianum species complex</taxon>
    </lineage>
</organism>
<accession>A0A161VS38</accession>
<gene>
    <name evidence="1" type="ORF">CI238_05407</name>
</gene>